<dbReference type="Proteomes" id="UP000054564">
    <property type="component" value="Unassembled WGS sequence"/>
</dbReference>
<dbReference type="EMBL" id="AJIL01000148">
    <property type="protein sequence ID" value="KNE93000.1"/>
    <property type="molecule type" value="Genomic_DNA"/>
</dbReference>
<organism evidence="2 3">
    <name type="scientific">Puccinia striiformis f. sp. tritici PST-78</name>
    <dbReference type="NCBI Taxonomy" id="1165861"/>
    <lineage>
        <taxon>Eukaryota</taxon>
        <taxon>Fungi</taxon>
        <taxon>Dikarya</taxon>
        <taxon>Basidiomycota</taxon>
        <taxon>Pucciniomycotina</taxon>
        <taxon>Pucciniomycetes</taxon>
        <taxon>Pucciniales</taxon>
        <taxon>Pucciniaceae</taxon>
        <taxon>Puccinia</taxon>
    </lineage>
</organism>
<dbReference type="OrthoDB" id="2496065at2759"/>
<dbReference type="AlphaFoldDB" id="A0A0L0V165"/>
<reference evidence="3" key="1">
    <citation type="submission" date="2014-03" db="EMBL/GenBank/DDBJ databases">
        <title>The Genome Sequence of Puccinia striiformis f. sp. tritici PST-78.</title>
        <authorList>
            <consortium name="The Broad Institute Genome Sequencing Platform"/>
            <person name="Cuomo C."/>
            <person name="Hulbert S."/>
            <person name="Chen X."/>
            <person name="Walker B."/>
            <person name="Young S.K."/>
            <person name="Zeng Q."/>
            <person name="Gargeya S."/>
            <person name="Fitzgerald M."/>
            <person name="Haas B."/>
            <person name="Abouelleil A."/>
            <person name="Alvarado L."/>
            <person name="Arachchi H.M."/>
            <person name="Berlin A.M."/>
            <person name="Chapman S.B."/>
            <person name="Goldberg J."/>
            <person name="Griggs A."/>
            <person name="Gujja S."/>
            <person name="Hansen M."/>
            <person name="Howarth C."/>
            <person name="Imamovic A."/>
            <person name="Larimer J."/>
            <person name="McCowan C."/>
            <person name="Montmayeur A."/>
            <person name="Murphy C."/>
            <person name="Neiman D."/>
            <person name="Pearson M."/>
            <person name="Priest M."/>
            <person name="Roberts A."/>
            <person name="Saif S."/>
            <person name="Shea T."/>
            <person name="Sisk P."/>
            <person name="Sykes S."/>
            <person name="Wortman J."/>
            <person name="Nusbaum C."/>
            <person name="Birren B."/>
        </authorList>
    </citation>
    <scope>NUCLEOTIDE SEQUENCE [LARGE SCALE GENOMIC DNA]</scope>
    <source>
        <strain evidence="3">race PST-78</strain>
    </source>
</reference>
<accession>A0A0L0V165</accession>
<keyword evidence="1" id="KW-0732">Signal</keyword>
<evidence type="ECO:0000313" key="3">
    <source>
        <dbReference type="Proteomes" id="UP000054564"/>
    </source>
</evidence>
<proteinExistence type="predicted"/>
<evidence type="ECO:0000313" key="2">
    <source>
        <dbReference type="EMBL" id="KNE93000.1"/>
    </source>
</evidence>
<gene>
    <name evidence="2" type="ORF">PSTG_13636</name>
</gene>
<sequence>MHLNHHGLFVLIPLFLVRLSAAFGSPRGASLAIHGEETERELATSTLSGSHVMDLGTIIHEKANLVLDHFIDGASQQIPSVRPNIDTWDKVHRLKYSKGSEQMENHPAFDMIARTFGYRALHLRAATEFEQRQMRWILLVQPPEIRETIQKIDQLCAIVFPSGDKDHVTGEKILKETERFRQKFSASFNGLFSKEIEQKMKAHSTDSKWMTPHYSIRDFHKHLIAIEEWNQHNLILKLHLKLDSALGRRPVLHLSDYYDLILRADRKALIIDLHPKIDQVIHEIVSYQGFSREPDQRPIEELDLQGSILRWHQKLDSEFQHFERYPRYDDKIYQRQVEQWRVTSLILKLHKKFDRVLELLPSHKQGGLGCLDFIRLFFTDPDEAESIVNLMVNQLLKNRKS</sequence>
<feature type="chain" id="PRO_5005548752" evidence="1">
    <location>
        <begin position="23"/>
        <end position="401"/>
    </location>
</feature>
<keyword evidence="3" id="KW-1185">Reference proteome</keyword>
<name>A0A0L0V165_9BASI</name>
<comment type="caution">
    <text evidence="2">The sequence shown here is derived from an EMBL/GenBank/DDBJ whole genome shotgun (WGS) entry which is preliminary data.</text>
</comment>
<evidence type="ECO:0000256" key="1">
    <source>
        <dbReference type="SAM" id="SignalP"/>
    </source>
</evidence>
<protein>
    <submittedName>
        <fullName evidence="2">Uncharacterized protein</fullName>
    </submittedName>
</protein>
<feature type="signal peptide" evidence="1">
    <location>
        <begin position="1"/>
        <end position="22"/>
    </location>
</feature>